<dbReference type="Proteomes" id="UP000479710">
    <property type="component" value="Unassembled WGS sequence"/>
</dbReference>
<proteinExistence type="predicted"/>
<evidence type="ECO:0000313" key="1">
    <source>
        <dbReference type="EMBL" id="KAF0894769.1"/>
    </source>
</evidence>
<dbReference type="AlphaFoldDB" id="A0A6G1C3F9"/>
<dbReference type="EMBL" id="SPHZ02000010">
    <property type="protein sequence ID" value="KAF0894769.1"/>
    <property type="molecule type" value="Genomic_DNA"/>
</dbReference>
<name>A0A6G1C3F9_9ORYZ</name>
<reference evidence="1 2" key="1">
    <citation type="submission" date="2019-11" db="EMBL/GenBank/DDBJ databases">
        <title>Whole genome sequence of Oryza granulata.</title>
        <authorList>
            <person name="Li W."/>
        </authorList>
    </citation>
    <scope>NUCLEOTIDE SEQUENCE [LARGE SCALE GENOMIC DNA]</scope>
    <source>
        <strain evidence="2">cv. Menghai</strain>
        <tissue evidence="1">Leaf</tissue>
    </source>
</reference>
<gene>
    <name evidence="1" type="ORF">E2562_003653</name>
</gene>
<keyword evidence="2" id="KW-1185">Reference proteome</keyword>
<protein>
    <submittedName>
        <fullName evidence="1">Uncharacterized protein</fullName>
    </submittedName>
</protein>
<organism evidence="1 2">
    <name type="scientific">Oryza meyeriana var. granulata</name>
    <dbReference type="NCBI Taxonomy" id="110450"/>
    <lineage>
        <taxon>Eukaryota</taxon>
        <taxon>Viridiplantae</taxon>
        <taxon>Streptophyta</taxon>
        <taxon>Embryophyta</taxon>
        <taxon>Tracheophyta</taxon>
        <taxon>Spermatophyta</taxon>
        <taxon>Magnoliopsida</taxon>
        <taxon>Liliopsida</taxon>
        <taxon>Poales</taxon>
        <taxon>Poaceae</taxon>
        <taxon>BOP clade</taxon>
        <taxon>Oryzoideae</taxon>
        <taxon>Oryzeae</taxon>
        <taxon>Oryzinae</taxon>
        <taxon>Oryza</taxon>
        <taxon>Oryza meyeriana</taxon>
    </lineage>
</organism>
<evidence type="ECO:0000313" key="2">
    <source>
        <dbReference type="Proteomes" id="UP000479710"/>
    </source>
</evidence>
<sequence length="64" mass="6574">MGKSLDREAAVVLGEGQGGIGSTLSRGRIRPDSPVTVVAVPSQWTRPLVMGRKGEGAAAKDEAV</sequence>
<comment type="caution">
    <text evidence="1">The sequence shown here is derived from an EMBL/GenBank/DDBJ whole genome shotgun (WGS) entry which is preliminary data.</text>
</comment>
<accession>A0A6G1C3F9</accession>